<evidence type="ECO:0000313" key="3">
    <source>
        <dbReference type="EMBL" id="SCU81212.1"/>
    </source>
</evidence>
<dbReference type="GO" id="GO:0006144">
    <property type="term" value="P:purine nucleobase metabolic process"/>
    <property type="evidence" value="ECO:0007669"/>
    <property type="project" value="UniProtKB-KW"/>
</dbReference>
<dbReference type="OrthoDB" id="5398391at2759"/>
<organism evidence="3 4">
    <name type="scientific">Lachancea meyersii CBS 8951</name>
    <dbReference type="NCBI Taxonomy" id="1266667"/>
    <lineage>
        <taxon>Eukaryota</taxon>
        <taxon>Fungi</taxon>
        <taxon>Dikarya</taxon>
        <taxon>Ascomycota</taxon>
        <taxon>Saccharomycotina</taxon>
        <taxon>Saccharomycetes</taxon>
        <taxon>Saccharomycetales</taxon>
        <taxon>Saccharomycetaceae</taxon>
        <taxon>Lachancea</taxon>
    </lineage>
</organism>
<accession>A0A1G4IWL0</accession>
<dbReference type="EMBL" id="LT598478">
    <property type="protein sequence ID" value="SCU81212.1"/>
    <property type="molecule type" value="Genomic_DNA"/>
</dbReference>
<name>A0A1G4IWL0_9SACH</name>
<dbReference type="Gene3D" id="1.10.3330.10">
    <property type="entry name" value="Oxo-4-hydroxy-4-carboxy-5-ureidoimidazoline decarboxylase"/>
    <property type="match status" value="1"/>
</dbReference>
<evidence type="ECO:0000256" key="1">
    <source>
        <dbReference type="ARBA" id="ARBA00022631"/>
    </source>
</evidence>
<protein>
    <submittedName>
        <fullName evidence="3">LAME_0B06040g1_1</fullName>
    </submittedName>
</protein>
<dbReference type="Proteomes" id="UP000191144">
    <property type="component" value="Chromosome B"/>
</dbReference>
<evidence type="ECO:0000259" key="2">
    <source>
        <dbReference type="Pfam" id="PF09349"/>
    </source>
</evidence>
<dbReference type="InterPro" id="IPR036778">
    <property type="entry name" value="OHCU_decarboxylase_sf"/>
</dbReference>
<feature type="domain" description="Oxo-4-hydroxy-4-carboxy-5-ureidoimidazoline decarboxylase" evidence="2">
    <location>
        <begin position="16"/>
        <end position="177"/>
    </location>
</feature>
<gene>
    <name evidence="3" type="ORF">LAME_0B06040G</name>
</gene>
<dbReference type="PANTHER" id="PTHR37987">
    <property type="entry name" value="CHROMOSOME 9, WHOLE GENOME SHOTGUN SEQUENCE"/>
    <property type="match status" value="1"/>
</dbReference>
<dbReference type="Pfam" id="PF09349">
    <property type="entry name" value="OHCU_decarbox"/>
    <property type="match status" value="1"/>
</dbReference>
<dbReference type="AlphaFoldDB" id="A0A1G4IWL0"/>
<keyword evidence="4" id="KW-1185">Reference proteome</keyword>
<evidence type="ECO:0000313" key="4">
    <source>
        <dbReference type="Proteomes" id="UP000191144"/>
    </source>
</evidence>
<dbReference type="PANTHER" id="PTHR37987:SF1">
    <property type="entry name" value="OXO-4-HYDROXY-4-CARBOXY-5-UREIDOIMIDAZOLINE DECARBOXYLASE DOMAIN-CONTAINING PROTEIN"/>
    <property type="match status" value="1"/>
</dbReference>
<dbReference type="SUPFAM" id="SSF158694">
    <property type="entry name" value="UraD-Like"/>
    <property type="match status" value="1"/>
</dbReference>
<proteinExistence type="predicted"/>
<reference evidence="4" key="1">
    <citation type="submission" date="2016-03" db="EMBL/GenBank/DDBJ databases">
        <authorList>
            <person name="Devillers Hugo."/>
        </authorList>
    </citation>
    <scope>NUCLEOTIDE SEQUENCE [LARGE SCALE GENOMIC DNA]</scope>
</reference>
<keyword evidence="1" id="KW-0659">Purine metabolism</keyword>
<sequence>MSLLNFEAFRNGNFETQSQQLEYLFERSKSLEIFTIGDPLFVKDLGSSYDEFVEKVRARLIKLCRTTGCDAEKHLSDVIAAHPRLGQTKKVLSAHSALEQRNLGSSDSKETQEILQRLNEQYEAVYLGLRFVVFVNGRSRPEIIRVMQSRINSGNSWLQEAQLACNEMCDIALDRIKKDTLTSQSHNKL</sequence>
<dbReference type="InterPro" id="IPR018020">
    <property type="entry name" value="OHCU_decarboxylase"/>
</dbReference>